<dbReference type="InterPro" id="IPR036598">
    <property type="entry name" value="GOLD_dom_sf"/>
</dbReference>
<dbReference type="InterPro" id="IPR001251">
    <property type="entry name" value="CRAL-TRIO_dom"/>
</dbReference>
<name>L1JY92_GUITC</name>
<dbReference type="eggNOG" id="KOG1471">
    <property type="taxonomic scope" value="Eukaryota"/>
</dbReference>
<reference evidence="4" key="2">
    <citation type="submission" date="2012-11" db="EMBL/GenBank/DDBJ databases">
        <authorList>
            <person name="Kuo A."/>
            <person name="Curtis B.A."/>
            <person name="Tanifuji G."/>
            <person name="Burki F."/>
            <person name="Gruber A."/>
            <person name="Irimia M."/>
            <person name="Maruyama S."/>
            <person name="Arias M.C."/>
            <person name="Ball S.G."/>
            <person name="Gile G.H."/>
            <person name="Hirakawa Y."/>
            <person name="Hopkins J.F."/>
            <person name="Rensing S.A."/>
            <person name="Schmutz J."/>
            <person name="Symeonidi A."/>
            <person name="Elias M."/>
            <person name="Eveleigh R.J."/>
            <person name="Herman E.K."/>
            <person name="Klute M.J."/>
            <person name="Nakayama T."/>
            <person name="Obornik M."/>
            <person name="Reyes-Prieto A."/>
            <person name="Armbrust E.V."/>
            <person name="Aves S.J."/>
            <person name="Beiko R.G."/>
            <person name="Coutinho P."/>
            <person name="Dacks J.B."/>
            <person name="Durnford D.G."/>
            <person name="Fast N.M."/>
            <person name="Green B.R."/>
            <person name="Grisdale C."/>
            <person name="Hempe F."/>
            <person name="Henrissat B."/>
            <person name="Hoppner M.P."/>
            <person name="Ishida K.-I."/>
            <person name="Kim E."/>
            <person name="Koreny L."/>
            <person name="Kroth P.G."/>
            <person name="Liu Y."/>
            <person name="Malik S.-B."/>
            <person name="Maier U.G."/>
            <person name="McRose D."/>
            <person name="Mock T."/>
            <person name="Neilson J.A."/>
            <person name="Onodera N.T."/>
            <person name="Poole A.M."/>
            <person name="Pritham E.J."/>
            <person name="Richards T.A."/>
            <person name="Rocap G."/>
            <person name="Roy S.W."/>
            <person name="Sarai C."/>
            <person name="Schaack S."/>
            <person name="Shirato S."/>
            <person name="Slamovits C.H."/>
            <person name="Spencer D.F."/>
            <person name="Suzuki S."/>
            <person name="Worden A.Z."/>
            <person name="Zauner S."/>
            <person name="Barry K."/>
            <person name="Bell C."/>
            <person name="Bharti A.K."/>
            <person name="Crow J.A."/>
            <person name="Grimwood J."/>
            <person name="Kramer R."/>
            <person name="Lindquist E."/>
            <person name="Lucas S."/>
            <person name="Salamov A."/>
            <person name="McFadden G.I."/>
            <person name="Lane C.E."/>
            <person name="Keeling P.J."/>
            <person name="Gray M.W."/>
            <person name="Grigoriev I.V."/>
            <person name="Archibald J.M."/>
        </authorList>
    </citation>
    <scope>NUCLEOTIDE SEQUENCE</scope>
    <source>
        <strain evidence="4">CCMP2712</strain>
    </source>
</reference>
<dbReference type="Pfam" id="PF00650">
    <property type="entry name" value="CRAL_TRIO"/>
    <property type="match status" value="1"/>
</dbReference>
<protein>
    <recommendedName>
        <fullName evidence="1">CRAL-TRIO domain-containing protein</fullName>
    </recommendedName>
</protein>
<dbReference type="HOGENOM" id="CLU_601953_0_0_1"/>
<dbReference type="EMBL" id="JH992969">
    <property type="protein sequence ID" value="EKX53551.1"/>
    <property type="molecule type" value="Genomic_DNA"/>
</dbReference>
<evidence type="ECO:0000313" key="2">
    <source>
        <dbReference type="EMBL" id="EKX53551.1"/>
    </source>
</evidence>
<reference evidence="3" key="3">
    <citation type="submission" date="2016-03" db="UniProtKB">
        <authorList>
            <consortium name="EnsemblProtists"/>
        </authorList>
    </citation>
    <scope>IDENTIFICATION</scope>
</reference>
<dbReference type="AlphaFoldDB" id="L1JY92"/>
<dbReference type="CDD" id="cd00170">
    <property type="entry name" value="SEC14"/>
    <property type="match status" value="1"/>
</dbReference>
<dbReference type="RefSeq" id="XP_005840531.1">
    <property type="nucleotide sequence ID" value="XM_005840474.1"/>
</dbReference>
<dbReference type="STRING" id="905079.L1JY92"/>
<dbReference type="Gene3D" id="3.40.525.10">
    <property type="entry name" value="CRAL-TRIO lipid binding domain"/>
    <property type="match status" value="1"/>
</dbReference>
<dbReference type="GO" id="GO:0005737">
    <property type="term" value="C:cytoplasm"/>
    <property type="evidence" value="ECO:0007669"/>
    <property type="project" value="TreeGrafter"/>
</dbReference>
<dbReference type="OMA" id="PADCEWF"/>
<dbReference type="KEGG" id="gtt:GUITHDRAFT_100538"/>
<accession>L1JY92</accession>
<evidence type="ECO:0000313" key="3">
    <source>
        <dbReference type="EnsemblProtists" id="EKX53551"/>
    </source>
</evidence>
<dbReference type="Gene3D" id="2.60.120.680">
    <property type="entry name" value="GOLD domain"/>
    <property type="match status" value="1"/>
</dbReference>
<proteinExistence type="predicted"/>
<dbReference type="SUPFAM" id="SSF101576">
    <property type="entry name" value="Supernatant protein factor (SPF), C-terminal domain"/>
    <property type="match status" value="1"/>
</dbReference>
<dbReference type="PANTHER" id="PTHR23324:SF83">
    <property type="entry name" value="SEC14-LIKE PROTEIN 2"/>
    <property type="match status" value="1"/>
</dbReference>
<evidence type="ECO:0000313" key="4">
    <source>
        <dbReference type="Proteomes" id="UP000011087"/>
    </source>
</evidence>
<dbReference type="InterPro" id="IPR051064">
    <property type="entry name" value="SEC14/CRAL-TRIO_domain"/>
</dbReference>
<feature type="domain" description="CRAL-TRIO" evidence="1">
    <location>
        <begin position="82"/>
        <end position="269"/>
    </location>
</feature>
<dbReference type="InterPro" id="IPR036865">
    <property type="entry name" value="CRAL-TRIO_dom_sf"/>
</dbReference>
<gene>
    <name evidence="2" type="ORF">GUITHDRAFT_100538</name>
</gene>
<dbReference type="EnsemblProtists" id="EKX53551">
    <property type="protein sequence ID" value="EKX53551"/>
    <property type="gene ID" value="GUITHDRAFT_100538"/>
</dbReference>
<organism evidence="2">
    <name type="scientific">Guillardia theta (strain CCMP2712)</name>
    <name type="common">Cryptophyte</name>
    <dbReference type="NCBI Taxonomy" id="905079"/>
    <lineage>
        <taxon>Eukaryota</taxon>
        <taxon>Cryptophyceae</taxon>
        <taxon>Pyrenomonadales</taxon>
        <taxon>Geminigeraceae</taxon>
        <taxon>Guillardia</taxon>
    </lineage>
</organism>
<sequence length="386" mass="43911">MHQRQDVDALLSNYRSQIEFLQQKVSDILPKTKEFDEIFILRYVLSYVDREGLTAAEKAIRERIKFRKENDACIQEIISTKVMPNVEKLDEFKISHIGDLDGKEPLIYFRIGHFNSKGIMNIYTHEQVVNYISLGREFLFQLCDARTRQTRKLIKIIAILDFDNFSIFRRDGRFAKAAGEASKYSSLIHPQLLGRVLIMNAPRYMRVVMNAFSFFMSKNFVEKIVICPSHQGLTPSMTASTCPFLRSAAGPDAWKLLPTELGGLVESEGTKSSSSQSDMVKIKVNARSKEQLHIDIPCNGLRAAWEVMRYPSCGMREVKEEALEGGPPLCVMEMTKLKAENGSASGTMELPVRGELVVSFDNTHSKLRSKSIDYRIEVDPVFDDVF</sequence>
<dbReference type="GeneID" id="17310373"/>
<dbReference type="PROSITE" id="PS50191">
    <property type="entry name" value="CRAL_TRIO"/>
    <property type="match status" value="1"/>
</dbReference>
<evidence type="ECO:0000259" key="1">
    <source>
        <dbReference type="PROSITE" id="PS50191"/>
    </source>
</evidence>
<dbReference type="OrthoDB" id="2127056at2759"/>
<keyword evidence="4" id="KW-1185">Reference proteome</keyword>
<dbReference type="SUPFAM" id="SSF52087">
    <property type="entry name" value="CRAL/TRIO domain"/>
    <property type="match status" value="1"/>
</dbReference>
<dbReference type="PANTHER" id="PTHR23324">
    <property type="entry name" value="SEC14 RELATED PROTEIN"/>
    <property type="match status" value="1"/>
</dbReference>
<dbReference type="SMART" id="SM00516">
    <property type="entry name" value="SEC14"/>
    <property type="match status" value="1"/>
</dbReference>
<dbReference type="Proteomes" id="UP000011087">
    <property type="component" value="Unassembled WGS sequence"/>
</dbReference>
<dbReference type="PaxDb" id="55529-EKX53551"/>
<reference evidence="2 4" key="1">
    <citation type="journal article" date="2012" name="Nature">
        <title>Algal genomes reveal evolutionary mosaicism and the fate of nucleomorphs.</title>
        <authorList>
            <consortium name="DOE Joint Genome Institute"/>
            <person name="Curtis B.A."/>
            <person name="Tanifuji G."/>
            <person name="Burki F."/>
            <person name="Gruber A."/>
            <person name="Irimia M."/>
            <person name="Maruyama S."/>
            <person name="Arias M.C."/>
            <person name="Ball S.G."/>
            <person name="Gile G.H."/>
            <person name="Hirakawa Y."/>
            <person name="Hopkins J.F."/>
            <person name="Kuo A."/>
            <person name="Rensing S.A."/>
            <person name="Schmutz J."/>
            <person name="Symeonidi A."/>
            <person name="Elias M."/>
            <person name="Eveleigh R.J."/>
            <person name="Herman E.K."/>
            <person name="Klute M.J."/>
            <person name="Nakayama T."/>
            <person name="Obornik M."/>
            <person name="Reyes-Prieto A."/>
            <person name="Armbrust E.V."/>
            <person name="Aves S.J."/>
            <person name="Beiko R.G."/>
            <person name="Coutinho P."/>
            <person name="Dacks J.B."/>
            <person name="Durnford D.G."/>
            <person name="Fast N.M."/>
            <person name="Green B.R."/>
            <person name="Grisdale C.J."/>
            <person name="Hempel F."/>
            <person name="Henrissat B."/>
            <person name="Hoppner M.P."/>
            <person name="Ishida K."/>
            <person name="Kim E."/>
            <person name="Koreny L."/>
            <person name="Kroth P.G."/>
            <person name="Liu Y."/>
            <person name="Malik S.B."/>
            <person name="Maier U.G."/>
            <person name="McRose D."/>
            <person name="Mock T."/>
            <person name="Neilson J.A."/>
            <person name="Onodera N.T."/>
            <person name="Poole A.M."/>
            <person name="Pritham E.J."/>
            <person name="Richards T.A."/>
            <person name="Rocap G."/>
            <person name="Roy S.W."/>
            <person name="Sarai C."/>
            <person name="Schaack S."/>
            <person name="Shirato S."/>
            <person name="Slamovits C.H."/>
            <person name="Spencer D.F."/>
            <person name="Suzuki S."/>
            <person name="Worden A.Z."/>
            <person name="Zauner S."/>
            <person name="Barry K."/>
            <person name="Bell C."/>
            <person name="Bharti A.K."/>
            <person name="Crow J.A."/>
            <person name="Grimwood J."/>
            <person name="Kramer R."/>
            <person name="Lindquist E."/>
            <person name="Lucas S."/>
            <person name="Salamov A."/>
            <person name="McFadden G.I."/>
            <person name="Lane C.E."/>
            <person name="Keeling P.J."/>
            <person name="Gray M.W."/>
            <person name="Grigoriev I.V."/>
            <person name="Archibald J.M."/>
        </authorList>
    </citation>
    <scope>NUCLEOTIDE SEQUENCE</scope>
    <source>
        <strain evidence="2 4">CCMP2712</strain>
    </source>
</reference>